<dbReference type="Gene3D" id="1.10.1740.10">
    <property type="match status" value="1"/>
</dbReference>
<evidence type="ECO:0000259" key="6">
    <source>
        <dbReference type="Pfam" id="PF04542"/>
    </source>
</evidence>
<dbReference type="InterPro" id="IPR014284">
    <property type="entry name" value="RNA_pol_sigma-70_dom"/>
</dbReference>
<dbReference type="InterPro" id="IPR036388">
    <property type="entry name" value="WH-like_DNA-bd_sf"/>
</dbReference>
<dbReference type="PANTHER" id="PTHR43133">
    <property type="entry name" value="RNA POLYMERASE ECF-TYPE SIGMA FACTO"/>
    <property type="match status" value="1"/>
</dbReference>
<comment type="caution">
    <text evidence="8">The sequence shown here is derived from an EMBL/GenBank/DDBJ whole genome shotgun (WGS) entry which is preliminary data.</text>
</comment>
<evidence type="ECO:0000256" key="2">
    <source>
        <dbReference type="ARBA" id="ARBA00023015"/>
    </source>
</evidence>
<proteinExistence type="inferred from homology"/>
<dbReference type="Gene3D" id="1.10.10.10">
    <property type="entry name" value="Winged helix-like DNA-binding domain superfamily/Winged helix DNA-binding domain"/>
    <property type="match status" value="1"/>
</dbReference>
<dbReference type="GO" id="GO:0016987">
    <property type="term" value="F:sigma factor activity"/>
    <property type="evidence" value="ECO:0007669"/>
    <property type="project" value="UniProtKB-KW"/>
</dbReference>
<protein>
    <submittedName>
        <fullName evidence="8">Sigma-70 family RNA polymerase sigma factor</fullName>
    </submittedName>
</protein>
<dbReference type="InterPro" id="IPR013324">
    <property type="entry name" value="RNA_pol_sigma_r3/r4-like"/>
</dbReference>
<dbReference type="Pfam" id="PF04542">
    <property type="entry name" value="Sigma70_r2"/>
    <property type="match status" value="1"/>
</dbReference>
<dbReference type="Pfam" id="PF08281">
    <property type="entry name" value="Sigma70_r4_2"/>
    <property type="match status" value="1"/>
</dbReference>
<evidence type="ECO:0000313" key="9">
    <source>
        <dbReference type="Proteomes" id="UP000824102"/>
    </source>
</evidence>
<evidence type="ECO:0000256" key="5">
    <source>
        <dbReference type="ARBA" id="ARBA00023163"/>
    </source>
</evidence>
<reference evidence="8" key="1">
    <citation type="journal article" date="2021" name="PeerJ">
        <title>Extensive microbial diversity within the chicken gut microbiome revealed by metagenomics and culture.</title>
        <authorList>
            <person name="Gilroy R."/>
            <person name="Ravi A."/>
            <person name="Getino M."/>
            <person name="Pursley I."/>
            <person name="Horton D.L."/>
            <person name="Alikhan N.F."/>
            <person name="Baker D."/>
            <person name="Gharbi K."/>
            <person name="Hall N."/>
            <person name="Watson M."/>
            <person name="Adriaenssens E.M."/>
            <person name="Foster-Nyarko E."/>
            <person name="Jarju S."/>
            <person name="Secka A."/>
            <person name="Antonio M."/>
            <person name="Oren A."/>
            <person name="Chaudhuri R.R."/>
            <person name="La Ragione R."/>
            <person name="Hildebrand F."/>
            <person name="Pallen M.J."/>
        </authorList>
    </citation>
    <scope>NUCLEOTIDE SEQUENCE</scope>
    <source>
        <strain evidence="8">ChiW7-2402</strain>
    </source>
</reference>
<evidence type="ECO:0000256" key="4">
    <source>
        <dbReference type="ARBA" id="ARBA00023125"/>
    </source>
</evidence>
<accession>A0A9D2JZD9</accession>
<organism evidence="8 9">
    <name type="scientific">Candidatus Gallimonas intestinavium</name>
    <dbReference type="NCBI Taxonomy" id="2838603"/>
    <lineage>
        <taxon>Bacteria</taxon>
        <taxon>Bacillati</taxon>
        <taxon>Bacillota</taxon>
        <taxon>Clostridia</taxon>
        <taxon>Candidatus Gallimonas</taxon>
    </lineage>
</organism>
<evidence type="ECO:0000256" key="1">
    <source>
        <dbReference type="ARBA" id="ARBA00010641"/>
    </source>
</evidence>
<evidence type="ECO:0000259" key="7">
    <source>
        <dbReference type="Pfam" id="PF08281"/>
    </source>
</evidence>
<name>A0A9D2JZD9_9FIRM</name>
<dbReference type="NCBIfam" id="TIGR02937">
    <property type="entry name" value="sigma70-ECF"/>
    <property type="match status" value="1"/>
</dbReference>
<dbReference type="InterPro" id="IPR013249">
    <property type="entry name" value="RNA_pol_sigma70_r4_t2"/>
</dbReference>
<keyword evidence="2" id="KW-0805">Transcription regulation</keyword>
<comment type="similarity">
    <text evidence="1">Belongs to the sigma-70 factor family. ECF subfamily.</text>
</comment>
<dbReference type="InterPro" id="IPR039425">
    <property type="entry name" value="RNA_pol_sigma-70-like"/>
</dbReference>
<dbReference type="AlphaFoldDB" id="A0A9D2JZD9"/>
<sequence>MQHISEETVHTLVGRYADMVFRIACQNTHDRYEAEDIVQEVFLALFLRPLPKDEEHLKAWLIRVTLNKSRNVIKSARRKVLPLDERIALPASPSSENGEVLEALSRLPAAERNALYLFYFEGYSAREIGKLLHRSENATYILLTRARKRLKKLWEEDEDAQ</sequence>
<dbReference type="CDD" id="cd06171">
    <property type="entry name" value="Sigma70_r4"/>
    <property type="match status" value="1"/>
</dbReference>
<dbReference type="PANTHER" id="PTHR43133:SF8">
    <property type="entry name" value="RNA POLYMERASE SIGMA FACTOR HI_1459-RELATED"/>
    <property type="match status" value="1"/>
</dbReference>
<keyword evidence="3" id="KW-0731">Sigma factor</keyword>
<reference evidence="8" key="2">
    <citation type="submission" date="2021-04" db="EMBL/GenBank/DDBJ databases">
        <authorList>
            <person name="Gilroy R."/>
        </authorList>
    </citation>
    <scope>NUCLEOTIDE SEQUENCE</scope>
    <source>
        <strain evidence="8">ChiW7-2402</strain>
    </source>
</reference>
<keyword evidence="5" id="KW-0804">Transcription</keyword>
<evidence type="ECO:0000256" key="3">
    <source>
        <dbReference type="ARBA" id="ARBA00023082"/>
    </source>
</evidence>
<evidence type="ECO:0000313" key="8">
    <source>
        <dbReference type="EMBL" id="HIZ73295.1"/>
    </source>
</evidence>
<dbReference type="Proteomes" id="UP000824102">
    <property type="component" value="Unassembled WGS sequence"/>
</dbReference>
<feature type="domain" description="RNA polymerase sigma-70 region 2" evidence="6">
    <location>
        <begin position="12"/>
        <end position="78"/>
    </location>
</feature>
<gene>
    <name evidence="8" type="ORF">H9964_06920</name>
</gene>
<feature type="domain" description="RNA polymerase sigma factor 70 region 4 type 2" evidence="7">
    <location>
        <begin position="99"/>
        <end position="150"/>
    </location>
</feature>
<dbReference type="GO" id="GO:0006352">
    <property type="term" value="P:DNA-templated transcription initiation"/>
    <property type="evidence" value="ECO:0007669"/>
    <property type="project" value="InterPro"/>
</dbReference>
<dbReference type="SUPFAM" id="SSF88946">
    <property type="entry name" value="Sigma2 domain of RNA polymerase sigma factors"/>
    <property type="match status" value="1"/>
</dbReference>
<dbReference type="SUPFAM" id="SSF88659">
    <property type="entry name" value="Sigma3 and sigma4 domains of RNA polymerase sigma factors"/>
    <property type="match status" value="1"/>
</dbReference>
<dbReference type="InterPro" id="IPR013325">
    <property type="entry name" value="RNA_pol_sigma_r2"/>
</dbReference>
<dbReference type="GO" id="GO:0003677">
    <property type="term" value="F:DNA binding"/>
    <property type="evidence" value="ECO:0007669"/>
    <property type="project" value="UniProtKB-KW"/>
</dbReference>
<dbReference type="InterPro" id="IPR007627">
    <property type="entry name" value="RNA_pol_sigma70_r2"/>
</dbReference>
<keyword evidence="4" id="KW-0238">DNA-binding</keyword>
<dbReference type="EMBL" id="DXBB01000096">
    <property type="protein sequence ID" value="HIZ73295.1"/>
    <property type="molecule type" value="Genomic_DNA"/>
</dbReference>